<evidence type="ECO:0008006" key="3">
    <source>
        <dbReference type="Google" id="ProtNLM"/>
    </source>
</evidence>
<sequence>MSGAIKQLILLSNHRTHVRALGLCVPPKLKVGLTVLDVNTFASELNNEKNMLVLIDLTNLDAETKRLLQDKLKSGTASLALLSTTDHLVIDEIVKWPNVCGYFNLDDEFDIICKGIQAVMAGDTCFSSHVASQLDDYYRKHQPKRAQFDPESRSPYLKNISHC</sequence>
<gene>
    <name evidence="1" type="ORF">NNL38_17910</name>
</gene>
<evidence type="ECO:0000313" key="2">
    <source>
        <dbReference type="Proteomes" id="UP001057998"/>
    </source>
</evidence>
<proteinExistence type="predicted"/>
<dbReference type="Gene3D" id="3.40.50.2300">
    <property type="match status" value="1"/>
</dbReference>
<dbReference type="EMBL" id="CP101509">
    <property type="protein sequence ID" value="UTV30452.1"/>
    <property type="molecule type" value="Genomic_DNA"/>
</dbReference>
<keyword evidence="2" id="KW-1185">Reference proteome</keyword>
<evidence type="ECO:0000313" key="1">
    <source>
        <dbReference type="EMBL" id="UTV30452.1"/>
    </source>
</evidence>
<organism evidence="1 2">
    <name type="scientific">Photobacterium atrarenae</name>
    <dbReference type="NCBI Taxonomy" id="865757"/>
    <lineage>
        <taxon>Bacteria</taxon>
        <taxon>Pseudomonadati</taxon>
        <taxon>Pseudomonadota</taxon>
        <taxon>Gammaproteobacteria</taxon>
        <taxon>Vibrionales</taxon>
        <taxon>Vibrionaceae</taxon>
        <taxon>Photobacterium</taxon>
    </lineage>
</organism>
<accession>A0ABY5GMH6</accession>
<protein>
    <recommendedName>
        <fullName evidence="3">Response regulatory domain-containing protein</fullName>
    </recommendedName>
</protein>
<name>A0ABY5GMH6_9GAMM</name>
<dbReference type="RefSeq" id="WP_255391811.1">
    <property type="nucleotide sequence ID" value="NZ_CP101509.1"/>
</dbReference>
<reference evidence="1" key="1">
    <citation type="submission" date="2022-07" db="EMBL/GenBank/DDBJ databases">
        <title>Genome sequencing of Photobacterium atrarenae GJH2-4.</title>
        <authorList>
            <person name="Park S.-J."/>
        </authorList>
    </citation>
    <scope>NUCLEOTIDE SEQUENCE</scope>
    <source>
        <strain evidence="1">GJH2-4</strain>
    </source>
</reference>
<dbReference type="Proteomes" id="UP001057998">
    <property type="component" value="Chromosome 2"/>
</dbReference>